<evidence type="ECO:0000313" key="7">
    <source>
        <dbReference type="EMBL" id="MET4575448.1"/>
    </source>
</evidence>
<dbReference type="HAMAP" id="MF_00313">
    <property type="entry name" value="Glutaminase"/>
    <property type="match status" value="1"/>
</dbReference>
<evidence type="ECO:0000256" key="2">
    <source>
        <dbReference type="ARBA" id="ARBA00011881"/>
    </source>
</evidence>
<dbReference type="NCBIfam" id="TIGR03814">
    <property type="entry name" value="Gln_ase"/>
    <property type="match status" value="1"/>
</dbReference>
<evidence type="ECO:0000256" key="6">
    <source>
        <dbReference type="HAMAP-Rule" id="MF_00313"/>
    </source>
</evidence>
<evidence type="ECO:0000256" key="4">
    <source>
        <dbReference type="ARBA" id="ARBA00022801"/>
    </source>
</evidence>
<dbReference type="Pfam" id="PF04960">
    <property type="entry name" value="Glutaminase"/>
    <property type="match status" value="1"/>
</dbReference>
<dbReference type="PANTHER" id="PTHR12544">
    <property type="entry name" value="GLUTAMINASE"/>
    <property type="match status" value="1"/>
</dbReference>
<organism evidence="7 8">
    <name type="scientific">Ottowia thiooxydans</name>
    <dbReference type="NCBI Taxonomy" id="219182"/>
    <lineage>
        <taxon>Bacteria</taxon>
        <taxon>Pseudomonadati</taxon>
        <taxon>Pseudomonadota</taxon>
        <taxon>Betaproteobacteria</taxon>
        <taxon>Burkholderiales</taxon>
        <taxon>Comamonadaceae</taxon>
        <taxon>Ottowia</taxon>
    </lineage>
</organism>
<keyword evidence="4 6" id="KW-0378">Hydrolase</keyword>
<comment type="subunit">
    <text evidence="2 6">Homotetramer.</text>
</comment>
<proteinExistence type="inferred from homology"/>
<gene>
    <name evidence="6" type="primary">glsA</name>
    <name evidence="7" type="ORF">ABIE13_000545</name>
</gene>
<dbReference type="InterPro" id="IPR012338">
    <property type="entry name" value="Beta-lactam/transpept-like"/>
</dbReference>
<feature type="binding site" evidence="6">
    <location>
        <position position="210"/>
    </location>
    <ligand>
        <name>substrate</name>
    </ligand>
</feature>
<name>A0ABV2Q3M3_9BURK</name>
<comment type="catalytic activity">
    <reaction evidence="5 6">
        <text>L-glutamine + H2O = L-glutamate + NH4(+)</text>
        <dbReference type="Rhea" id="RHEA:15889"/>
        <dbReference type="ChEBI" id="CHEBI:15377"/>
        <dbReference type="ChEBI" id="CHEBI:28938"/>
        <dbReference type="ChEBI" id="CHEBI:29985"/>
        <dbReference type="ChEBI" id="CHEBI:58359"/>
        <dbReference type="EC" id="3.5.1.2"/>
    </reaction>
</comment>
<dbReference type="Proteomes" id="UP001549320">
    <property type="component" value="Unassembled WGS sequence"/>
</dbReference>
<feature type="binding site" evidence="6">
    <location>
        <position position="234"/>
    </location>
    <ligand>
        <name>substrate</name>
    </ligand>
</feature>
<protein>
    <recommendedName>
        <fullName evidence="3 6">Glutaminase</fullName>
        <ecNumber evidence="3 6">3.5.1.2</ecNumber>
    </recommendedName>
</protein>
<comment type="similarity">
    <text evidence="1 6">Belongs to the glutaminase family.</text>
</comment>
<accession>A0ABV2Q3M3</accession>
<evidence type="ECO:0000313" key="8">
    <source>
        <dbReference type="Proteomes" id="UP001549320"/>
    </source>
</evidence>
<feature type="binding site" evidence="6">
    <location>
        <position position="161"/>
    </location>
    <ligand>
        <name>substrate</name>
    </ligand>
</feature>
<reference evidence="7 8" key="1">
    <citation type="submission" date="2024-06" db="EMBL/GenBank/DDBJ databases">
        <title>Sorghum-associated microbial communities from plants grown in Nebraska, USA.</title>
        <authorList>
            <person name="Schachtman D."/>
        </authorList>
    </citation>
    <scope>NUCLEOTIDE SEQUENCE [LARGE SCALE GENOMIC DNA]</scope>
    <source>
        <strain evidence="7 8">2709</strain>
    </source>
</reference>
<sequence length="351" mass="37929">MVTRSPSQARFLTKIQRNYPDNVLRNASDSAVALCSTSANLVYARHSMNFQLILEEIVATLRPQLGQEGAVANYIPALARVSTNQFGIALRTVDGHEAAAGDAFTPFSIQSISKLFALSIGMRLMGEELWDRIGREPSGNPFNSLVQLENEQGVPRNPFINAGAIAVTDRLVSHCEGKIEMLAQLSSVCNEAVHYNPEVAASEAATGYRNVALANFMKSFGKIDNDVATVLDVYFHHCAIEMNCLQLARAAGYLCRDGAHPYLADRQVVTERQARRINSLMLTCGTYDAAGEFAFLIGLPCKSGVGGGIVAVVPDKLTLCVWSPALDSTGNSLLGRKALELFVARTGLSVF</sequence>
<dbReference type="NCBIfam" id="NF002132">
    <property type="entry name" value="PRK00971.1-1"/>
    <property type="match status" value="1"/>
</dbReference>
<dbReference type="EMBL" id="JBEPSH010000001">
    <property type="protein sequence ID" value="MET4575448.1"/>
    <property type="molecule type" value="Genomic_DNA"/>
</dbReference>
<dbReference type="GO" id="GO:0004359">
    <property type="term" value="F:glutaminase activity"/>
    <property type="evidence" value="ECO:0007669"/>
    <property type="project" value="UniProtKB-EC"/>
</dbReference>
<dbReference type="Gene3D" id="3.40.710.10">
    <property type="entry name" value="DD-peptidase/beta-lactamase superfamily"/>
    <property type="match status" value="1"/>
</dbReference>
<feature type="binding site" evidence="6">
    <location>
        <position position="305"/>
    </location>
    <ligand>
        <name>substrate</name>
    </ligand>
</feature>
<evidence type="ECO:0000256" key="1">
    <source>
        <dbReference type="ARBA" id="ARBA00011076"/>
    </source>
</evidence>
<evidence type="ECO:0000256" key="3">
    <source>
        <dbReference type="ARBA" id="ARBA00012918"/>
    </source>
</evidence>
<keyword evidence="8" id="KW-1185">Reference proteome</keyword>
<dbReference type="PANTHER" id="PTHR12544:SF29">
    <property type="entry name" value="GLUTAMINASE"/>
    <property type="match status" value="1"/>
</dbReference>
<keyword evidence="6" id="KW-0007">Acetylation</keyword>
<feature type="binding site" evidence="6">
    <location>
        <position position="287"/>
    </location>
    <ligand>
        <name>substrate</name>
    </ligand>
</feature>
<dbReference type="EC" id="3.5.1.2" evidence="3 6"/>
<dbReference type="InterPro" id="IPR015868">
    <property type="entry name" value="Glutaminase"/>
</dbReference>
<evidence type="ECO:0000256" key="5">
    <source>
        <dbReference type="ARBA" id="ARBA00049534"/>
    </source>
</evidence>
<comment type="caution">
    <text evidence="7">The sequence shown here is derived from an EMBL/GenBank/DDBJ whole genome shotgun (WGS) entry which is preliminary data.</text>
</comment>
<feature type="binding site" evidence="6">
    <location>
        <position position="111"/>
    </location>
    <ligand>
        <name>substrate</name>
    </ligand>
</feature>
<feature type="binding site" evidence="6">
    <location>
        <position position="203"/>
    </location>
    <ligand>
        <name>substrate</name>
    </ligand>
</feature>
<dbReference type="NCBIfam" id="NF002133">
    <property type="entry name" value="PRK00971.1-2"/>
    <property type="match status" value="1"/>
</dbReference>
<dbReference type="SUPFAM" id="SSF56601">
    <property type="entry name" value="beta-lactamase/transpeptidase-like"/>
    <property type="match status" value="1"/>
</dbReference>